<protein>
    <submittedName>
        <fullName evidence="2">Sap, sulfolipid-1-addressing protein</fullName>
    </submittedName>
</protein>
<dbReference type="InterPro" id="IPR021315">
    <property type="entry name" value="Gap/Sap"/>
</dbReference>
<feature type="transmembrane region" description="Helical" evidence="1">
    <location>
        <begin position="198"/>
        <end position="215"/>
    </location>
</feature>
<feature type="transmembrane region" description="Helical" evidence="1">
    <location>
        <begin position="79"/>
        <end position="97"/>
    </location>
</feature>
<evidence type="ECO:0000313" key="2">
    <source>
        <dbReference type="EMBL" id="SMF83815.1"/>
    </source>
</evidence>
<evidence type="ECO:0000313" key="3">
    <source>
        <dbReference type="Proteomes" id="UP000192940"/>
    </source>
</evidence>
<dbReference type="RefSeq" id="WP_208919422.1">
    <property type="nucleotide sequence ID" value="NZ_LT840184.1"/>
</dbReference>
<organism evidence="2 3">
    <name type="scientific">Paenibacillus uliginis N3/975</name>
    <dbReference type="NCBI Taxonomy" id="1313296"/>
    <lineage>
        <taxon>Bacteria</taxon>
        <taxon>Bacillati</taxon>
        <taxon>Bacillota</taxon>
        <taxon>Bacilli</taxon>
        <taxon>Bacillales</taxon>
        <taxon>Paenibacillaceae</taxon>
        <taxon>Paenibacillus</taxon>
    </lineage>
</organism>
<dbReference type="EMBL" id="LT840184">
    <property type="protein sequence ID" value="SMF83815.1"/>
    <property type="molecule type" value="Genomic_DNA"/>
</dbReference>
<keyword evidence="1" id="KW-0472">Membrane</keyword>
<dbReference type="AlphaFoldDB" id="A0A1X7HDL9"/>
<sequence>MTIELLLSVGALSLLDMLSPATIGVTVYLLLAERDRLVPRLLVYLITVAGFYFFVGVLLMLGLDAVFETMSGMFQNRTVSWIMAIVGGALFIASFYVPTNKPSEPRRPKSKSIGAMIGLGLTTALIEVAMALPYFAAIGLMTTAKLPIVQWVPILVGYNFIMILPPLLLFGFHLVFGRLMQRPLEKLRVKIAKSSGSALSWIMCIAGLILLLNSVDNL</sequence>
<feature type="transmembrane region" description="Helical" evidence="1">
    <location>
        <begin position="6"/>
        <end position="31"/>
    </location>
</feature>
<name>A0A1X7HDL9_9BACL</name>
<dbReference type="Proteomes" id="UP000192940">
    <property type="component" value="Chromosome I"/>
</dbReference>
<reference evidence="2 3" key="1">
    <citation type="submission" date="2017-04" db="EMBL/GenBank/DDBJ databases">
        <authorList>
            <person name="Afonso C.L."/>
            <person name="Miller P.J."/>
            <person name="Scott M.A."/>
            <person name="Spackman E."/>
            <person name="Goraichik I."/>
            <person name="Dimitrov K.M."/>
            <person name="Suarez D.L."/>
            <person name="Swayne D.E."/>
        </authorList>
    </citation>
    <scope>NUCLEOTIDE SEQUENCE [LARGE SCALE GENOMIC DNA]</scope>
    <source>
        <strain evidence="2 3">N3/975</strain>
    </source>
</reference>
<gene>
    <name evidence="2" type="ORF">SAMN05661091_2462</name>
</gene>
<feature type="transmembrane region" description="Helical" evidence="1">
    <location>
        <begin position="156"/>
        <end position="177"/>
    </location>
</feature>
<feature type="transmembrane region" description="Helical" evidence="1">
    <location>
        <begin position="117"/>
        <end position="136"/>
    </location>
</feature>
<evidence type="ECO:0000256" key="1">
    <source>
        <dbReference type="SAM" id="Phobius"/>
    </source>
</evidence>
<dbReference type="Pfam" id="PF11139">
    <property type="entry name" value="SfLAP"/>
    <property type="match status" value="1"/>
</dbReference>
<keyword evidence="1" id="KW-0812">Transmembrane</keyword>
<feature type="transmembrane region" description="Helical" evidence="1">
    <location>
        <begin position="43"/>
        <end position="67"/>
    </location>
</feature>
<proteinExistence type="predicted"/>
<accession>A0A1X7HDL9</accession>
<keyword evidence="3" id="KW-1185">Reference proteome</keyword>
<dbReference type="STRING" id="1313296.SAMN05661091_2462"/>
<keyword evidence="1" id="KW-1133">Transmembrane helix</keyword>